<feature type="transmembrane region" description="Helical" evidence="5">
    <location>
        <begin position="359"/>
        <end position="379"/>
    </location>
</feature>
<protein>
    <submittedName>
        <fullName evidence="6">Uncharacterized protein</fullName>
    </submittedName>
</protein>
<reference evidence="7" key="2">
    <citation type="submission" date="2015-04" db="EMBL/GenBank/DDBJ databases">
        <title>Draft Genome Sequences of Eight Spore-Forming Food Isolates of Bacillus cereus Genome sequencing.</title>
        <authorList>
            <person name="Krawcyk A.O."/>
            <person name="de Jong A."/>
            <person name="Eijlander R.T."/>
            <person name="Berendsen E.M."/>
            <person name="Holsappel S."/>
            <person name="Wells-Bennik M."/>
            <person name="Kuipers O.P."/>
        </authorList>
    </citation>
    <scope>NUCLEOTIDE SEQUENCE [LARGE SCALE GENOMIC DNA]</scope>
    <source>
        <strain evidence="7">B4147</strain>
    </source>
</reference>
<comment type="caution">
    <text evidence="6">The sequence shown here is derived from an EMBL/GenBank/DDBJ whole genome shotgun (WGS) entry which is preliminary data.</text>
</comment>
<gene>
    <name evidence="6" type="ORF">B4147_4884</name>
</gene>
<feature type="transmembrane region" description="Helical" evidence="5">
    <location>
        <begin position="305"/>
        <end position="324"/>
    </location>
</feature>
<dbReference type="PANTHER" id="PTHR43077:SF5">
    <property type="entry name" value="PHAGE INFECTION PROTEIN"/>
    <property type="match status" value="1"/>
</dbReference>
<feature type="transmembrane region" description="Helical" evidence="5">
    <location>
        <begin position="276"/>
        <end position="298"/>
    </location>
</feature>
<evidence type="ECO:0000313" key="6">
    <source>
        <dbReference type="EMBL" id="KKZ93945.1"/>
    </source>
</evidence>
<dbReference type="GO" id="GO:0016020">
    <property type="term" value="C:membrane"/>
    <property type="evidence" value="ECO:0007669"/>
    <property type="project" value="UniProtKB-SubCell"/>
</dbReference>
<dbReference type="InterPro" id="IPR051328">
    <property type="entry name" value="T7SS_ABC-Transporter"/>
</dbReference>
<keyword evidence="2 5" id="KW-0812">Transmembrane</keyword>
<dbReference type="Gene3D" id="3.40.1710.10">
    <property type="entry name" value="abc type-2 transporter like domain"/>
    <property type="match status" value="1"/>
</dbReference>
<evidence type="ECO:0000256" key="4">
    <source>
        <dbReference type="ARBA" id="ARBA00023136"/>
    </source>
</evidence>
<dbReference type="AlphaFoldDB" id="A0A0G8C2H0"/>
<evidence type="ECO:0000256" key="2">
    <source>
        <dbReference type="ARBA" id="ARBA00022692"/>
    </source>
</evidence>
<evidence type="ECO:0000313" key="7">
    <source>
        <dbReference type="Proteomes" id="UP000035350"/>
    </source>
</evidence>
<dbReference type="EMBL" id="LCYN01000029">
    <property type="protein sequence ID" value="KKZ93945.1"/>
    <property type="molecule type" value="Genomic_DNA"/>
</dbReference>
<name>A0A0G8C2H0_9BACI</name>
<reference evidence="6 7" key="1">
    <citation type="journal article" date="2015" name="Genome Announc.">
        <title>Next-Generation Whole-Genome Sequencing of Eight Strains of Bacillus cereus, Isolated from Food.</title>
        <authorList>
            <person name="Krawczyk A.O."/>
            <person name="de Jong A."/>
            <person name="Eijlander R.T."/>
            <person name="Berendsen E.M."/>
            <person name="Holsappel S."/>
            <person name="Wells-Bennik M.H."/>
            <person name="Kuipers O.P."/>
        </authorList>
    </citation>
    <scope>NUCLEOTIDE SEQUENCE [LARGE SCALE GENOMIC DNA]</scope>
    <source>
        <strain evidence="6 7">B4147</strain>
    </source>
</reference>
<evidence type="ECO:0000256" key="1">
    <source>
        <dbReference type="ARBA" id="ARBA00004141"/>
    </source>
</evidence>
<sequence>MLTIKQFFKQKMVLGGLLGIMVAVTIASFAFMGSTVNPVPKDLPIAIVIQDTGVNLPGQGSVNLGDEIKKQILQNKQSQVKWTFLQTQEDVLQGMKDKKYYAAIMFPPEMSQQLISLTTPKGEQPEVQVLVNQGMNYTAATVSSQMIDKFIGGINENIRNTLFNQISQSNMTVTTEQAKLLANPFLIKTELIHPVQTHTGNGNIPIMLTQILWITTLISSLVLFIAVQKFTNGRVTGKSVLSQVLAGSVFMTVIASLTLFIAHTILDVYIPNAGEIFLLLLFFGFMFFLLQSAVLNWIGRVGVPILMVVFFFSMPVLSLAHEFLPDVTKHWLYSWTPFKYSVEAFRSSFFFGGYRVGSYVQTMGLLGLVSFIIMVLAVFKGKDKQKGSLSTESV</sequence>
<comment type="subcellular location">
    <subcellularLocation>
        <location evidence="1">Membrane</location>
        <topology evidence="1">Multi-pass membrane protein</topology>
    </subcellularLocation>
</comment>
<dbReference type="Proteomes" id="UP000035350">
    <property type="component" value="Unassembled WGS sequence"/>
</dbReference>
<feature type="transmembrane region" description="Helical" evidence="5">
    <location>
        <begin position="248"/>
        <end position="270"/>
    </location>
</feature>
<evidence type="ECO:0000256" key="3">
    <source>
        <dbReference type="ARBA" id="ARBA00022989"/>
    </source>
</evidence>
<evidence type="ECO:0000256" key="5">
    <source>
        <dbReference type="SAM" id="Phobius"/>
    </source>
</evidence>
<feature type="transmembrane region" description="Helical" evidence="5">
    <location>
        <begin position="12"/>
        <end position="32"/>
    </location>
</feature>
<keyword evidence="4 5" id="KW-0472">Membrane</keyword>
<feature type="transmembrane region" description="Helical" evidence="5">
    <location>
        <begin position="204"/>
        <end position="227"/>
    </location>
</feature>
<accession>A0A0G8C2H0</accession>
<keyword evidence="3 5" id="KW-1133">Transmembrane helix</keyword>
<proteinExistence type="predicted"/>
<dbReference type="PATRIC" id="fig|1396.428.peg.745"/>
<organism evidence="6 7">
    <name type="scientific">Bacillus wiedmannii</name>
    <dbReference type="NCBI Taxonomy" id="1890302"/>
    <lineage>
        <taxon>Bacteria</taxon>
        <taxon>Bacillati</taxon>
        <taxon>Bacillota</taxon>
        <taxon>Bacilli</taxon>
        <taxon>Bacillales</taxon>
        <taxon>Bacillaceae</taxon>
        <taxon>Bacillus</taxon>
        <taxon>Bacillus cereus group</taxon>
    </lineage>
</organism>
<dbReference type="RefSeq" id="WP_046956186.1">
    <property type="nucleotide sequence ID" value="NZ_LCYN01000029.1"/>
</dbReference>
<dbReference type="PANTHER" id="PTHR43077">
    <property type="entry name" value="TRANSPORT PERMEASE YVFS-RELATED"/>
    <property type="match status" value="1"/>
</dbReference>